<dbReference type="InterPro" id="IPR050765">
    <property type="entry name" value="Riboflavin_Biosynth_HTPR"/>
</dbReference>
<accession>A0A937A9T0</accession>
<evidence type="ECO:0000259" key="1">
    <source>
        <dbReference type="Pfam" id="PF01872"/>
    </source>
</evidence>
<dbReference type="InterPro" id="IPR002734">
    <property type="entry name" value="RibDG_C"/>
</dbReference>
<dbReference type="GO" id="GO:0009231">
    <property type="term" value="P:riboflavin biosynthetic process"/>
    <property type="evidence" value="ECO:0007669"/>
    <property type="project" value="InterPro"/>
</dbReference>
<dbReference type="AlphaFoldDB" id="A0A937A9T0"/>
<dbReference type="SUPFAM" id="SSF53597">
    <property type="entry name" value="Dihydrofolate reductase-like"/>
    <property type="match status" value="1"/>
</dbReference>
<dbReference type="PANTHER" id="PTHR38011:SF11">
    <property type="entry name" value="2,5-DIAMINO-6-RIBOSYLAMINO-4(3H)-PYRIMIDINONE 5'-PHOSPHATE REDUCTASE"/>
    <property type="match status" value="1"/>
</dbReference>
<evidence type="ECO:0000313" key="2">
    <source>
        <dbReference type="EMBL" id="MBL0764936.1"/>
    </source>
</evidence>
<dbReference type="Pfam" id="PF01872">
    <property type="entry name" value="RibD_C"/>
    <property type="match status" value="1"/>
</dbReference>
<dbReference type="Gene3D" id="3.40.430.10">
    <property type="entry name" value="Dihydrofolate Reductase, subunit A"/>
    <property type="match status" value="1"/>
</dbReference>
<dbReference type="PANTHER" id="PTHR38011">
    <property type="entry name" value="DIHYDROFOLATE REDUCTASE FAMILY PROTEIN (AFU_ORTHOLOGUE AFUA_8G06820)"/>
    <property type="match status" value="1"/>
</dbReference>
<protein>
    <submittedName>
        <fullName evidence="2">Dihydrofolate reductase</fullName>
    </submittedName>
</protein>
<gene>
    <name evidence="2" type="ORF">JKP34_06715</name>
</gene>
<dbReference type="RefSeq" id="WP_201918971.1">
    <property type="nucleotide sequence ID" value="NZ_JAERQG010000001.1"/>
</dbReference>
<comment type="caution">
    <text evidence="2">The sequence shown here is derived from an EMBL/GenBank/DDBJ whole genome shotgun (WGS) entry which is preliminary data.</text>
</comment>
<dbReference type="GO" id="GO:0008703">
    <property type="term" value="F:5-amino-6-(5-phosphoribosylamino)uracil reductase activity"/>
    <property type="evidence" value="ECO:0007669"/>
    <property type="project" value="InterPro"/>
</dbReference>
<reference evidence="2" key="1">
    <citation type="submission" date="2021-01" db="EMBL/GenBank/DDBJ databases">
        <title>Marivirga sp. nov., isolated from intertidal surface sediments.</title>
        <authorList>
            <person name="Zhang M."/>
        </authorList>
    </citation>
    <scope>NUCLEOTIDE SEQUENCE</scope>
    <source>
        <strain evidence="2">SM1354</strain>
    </source>
</reference>
<feature type="domain" description="Bacterial bifunctional deaminase-reductase C-terminal" evidence="1">
    <location>
        <begin position="9"/>
        <end position="164"/>
    </location>
</feature>
<dbReference type="EMBL" id="JAERQG010000001">
    <property type="protein sequence ID" value="MBL0764936.1"/>
    <property type="molecule type" value="Genomic_DNA"/>
</dbReference>
<proteinExistence type="predicted"/>
<dbReference type="Proteomes" id="UP000642920">
    <property type="component" value="Unassembled WGS sequence"/>
</dbReference>
<keyword evidence="3" id="KW-1185">Reference proteome</keyword>
<evidence type="ECO:0000313" key="3">
    <source>
        <dbReference type="Proteomes" id="UP000642920"/>
    </source>
</evidence>
<organism evidence="2 3">
    <name type="scientific">Marivirga atlantica</name>
    <dbReference type="NCBI Taxonomy" id="1548457"/>
    <lineage>
        <taxon>Bacteria</taxon>
        <taxon>Pseudomonadati</taxon>
        <taxon>Bacteroidota</taxon>
        <taxon>Cytophagia</taxon>
        <taxon>Cytophagales</taxon>
        <taxon>Marivirgaceae</taxon>
        <taxon>Marivirga</taxon>
    </lineage>
</organism>
<dbReference type="InterPro" id="IPR024072">
    <property type="entry name" value="DHFR-like_dom_sf"/>
</dbReference>
<name>A0A937A9T0_9BACT</name>
<sequence>MKSKNRVYIATSIDGYIADNKGKIDWLDTIPNTDSIDMGYNAFMENTDALVMGKNTFKTVLGFGIEWPYEKPVFVVSTAPMDIPKDLNDKVFNVTGSVHEILEHIHQQGFHNLYIDGGITIQNFLKHDLIDEMIITIIPVLLGGGIPLFSAMDNRLNFKCTHSKLFLGSIAQNHFVRKD</sequence>